<dbReference type="EMBL" id="FOMX01000023">
    <property type="protein sequence ID" value="SFE94306.1"/>
    <property type="molecule type" value="Genomic_DNA"/>
</dbReference>
<sequence>MRTHFSLFPSITILLRTTALVLPLAAFVTACDGVDDQDGGEELMLDDDLELAAPAEAETGAAGELDGPVEDLRAVGAPPLPLVGGGFVWGSWGTTSDTLGLDMGSQSTRTCFLSGVAGNLNVGARDGFAGGRPSVAWVYDFPGVPHHNDDHYYLVAHGGAYRNQTNDLVWQNNPVNAQATCLYTTSDRQYDFWESGDGPVKIADLNSSTVVGPRHCYLSGIEGVGGAWNSSTRYARVVRRTTTDASHPTTGWYIEANLPATANGDRARVHAQCITFPSTTSFTSNTLTAGVGATNSEVLTSGSAVKACALTGISGALNVDDWADGAVMTFPATQTGNWTLTVKNGKSASWECAQ</sequence>
<feature type="signal peptide" evidence="1">
    <location>
        <begin position="1"/>
        <end position="30"/>
    </location>
</feature>
<keyword evidence="3" id="KW-1185">Reference proteome</keyword>
<name>A0A1I2EP86_9BACT</name>
<proteinExistence type="predicted"/>
<dbReference type="Proteomes" id="UP000199400">
    <property type="component" value="Unassembled WGS sequence"/>
</dbReference>
<protein>
    <submittedName>
        <fullName evidence="2">Uncharacterized protein</fullName>
    </submittedName>
</protein>
<evidence type="ECO:0000313" key="3">
    <source>
        <dbReference type="Proteomes" id="UP000199400"/>
    </source>
</evidence>
<evidence type="ECO:0000256" key="1">
    <source>
        <dbReference type="SAM" id="SignalP"/>
    </source>
</evidence>
<dbReference type="AlphaFoldDB" id="A0A1I2EP86"/>
<evidence type="ECO:0000313" key="2">
    <source>
        <dbReference type="EMBL" id="SFE94306.1"/>
    </source>
</evidence>
<accession>A0A1I2EP86</accession>
<dbReference type="PROSITE" id="PS51257">
    <property type="entry name" value="PROKAR_LIPOPROTEIN"/>
    <property type="match status" value="1"/>
</dbReference>
<keyword evidence="1" id="KW-0732">Signal</keyword>
<feature type="chain" id="PRO_5011744421" evidence="1">
    <location>
        <begin position="31"/>
        <end position="354"/>
    </location>
</feature>
<reference evidence="3" key="1">
    <citation type="submission" date="2016-10" db="EMBL/GenBank/DDBJ databases">
        <authorList>
            <person name="Varghese N."/>
            <person name="Submissions S."/>
        </authorList>
    </citation>
    <scope>NUCLEOTIDE SEQUENCE [LARGE SCALE GENOMIC DNA]</scope>
    <source>
        <strain evidence="3">ATCC 25963</strain>
    </source>
</reference>
<gene>
    <name evidence="2" type="ORF">SAMN02745121_06165</name>
</gene>
<organism evidence="2 3">
    <name type="scientific">Nannocystis exedens</name>
    <dbReference type="NCBI Taxonomy" id="54"/>
    <lineage>
        <taxon>Bacteria</taxon>
        <taxon>Pseudomonadati</taxon>
        <taxon>Myxococcota</taxon>
        <taxon>Polyangia</taxon>
        <taxon>Nannocystales</taxon>
        <taxon>Nannocystaceae</taxon>
        <taxon>Nannocystis</taxon>
    </lineage>
</organism>